<evidence type="ECO:0000313" key="2">
    <source>
        <dbReference type="Proteomes" id="UP001596201"/>
    </source>
</evidence>
<comment type="caution">
    <text evidence="1">The sequence shown here is derived from an EMBL/GenBank/DDBJ whole genome shotgun (WGS) entry which is preliminary data.</text>
</comment>
<proteinExistence type="predicted"/>
<reference evidence="1 2" key="1">
    <citation type="journal article" date="2019" name="Int. J. Syst. Evol. Microbiol.">
        <title>The Global Catalogue of Microorganisms (GCM) 10K type strain sequencing project: providing services to taxonomists for standard genome sequencing and annotation.</title>
        <authorList>
            <consortium name="The Broad Institute Genomics Platform"/>
            <consortium name="The Broad Institute Genome Sequencing Center for Infectious Disease"/>
            <person name="Wu L."/>
            <person name="Ma J."/>
        </authorList>
    </citation>
    <scope>NUCLEOTIDE SEQUENCE [LARGE SCALE GENOMIC DNA]</scope>
    <source>
        <strain evidence="1 2">CGMCC 1.12237</strain>
    </source>
</reference>
<protein>
    <submittedName>
        <fullName evidence="1">Uncharacterized protein</fullName>
    </submittedName>
</protein>
<sequence length="232" mass="25448">MPTLTSCIFENSNFTGGANCFSQPYGTGGWAWVTWTFGNRRASLARVRRDDEIEVALVPIMDTPANRNLIDGFLSGDADRITGIRAGMVPYSAVPYSSSHPTRHPPGRVLVDISFRVRIDLPWYCFVGDTRATIHYYVHVFLDGSGRVRANVDGWSWNRTESAGVCGGGVADELNDNVPDGMAPLQRALDTQLGLLSGFRFSDLYFLPGDGRTSGRDDVSEVRNEAALILIP</sequence>
<dbReference type="EMBL" id="JBHSKX010000004">
    <property type="protein sequence ID" value="MFC5368804.1"/>
    <property type="molecule type" value="Genomic_DNA"/>
</dbReference>
<dbReference type="AlphaFoldDB" id="A0ABD5RFS1"/>
<keyword evidence="2" id="KW-1185">Reference proteome</keyword>
<organism evidence="1 2">
    <name type="scientific">Salinirubrum litoreum</name>
    <dbReference type="NCBI Taxonomy" id="1126234"/>
    <lineage>
        <taxon>Archaea</taxon>
        <taxon>Methanobacteriati</taxon>
        <taxon>Methanobacteriota</taxon>
        <taxon>Stenosarchaea group</taxon>
        <taxon>Halobacteria</taxon>
        <taxon>Halobacteriales</taxon>
        <taxon>Haloferacaceae</taxon>
        <taxon>Salinirubrum</taxon>
    </lineage>
</organism>
<dbReference type="Proteomes" id="UP001596201">
    <property type="component" value="Unassembled WGS sequence"/>
</dbReference>
<dbReference type="RefSeq" id="WP_227231373.1">
    <property type="nucleotide sequence ID" value="NZ_JAJCVJ010000003.1"/>
</dbReference>
<gene>
    <name evidence="1" type="ORF">ACFPJ5_17915</name>
</gene>
<evidence type="ECO:0000313" key="1">
    <source>
        <dbReference type="EMBL" id="MFC5368804.1"/>
    </source>
</evidence>
<accession>A0ABD5RFS1</accession>
<name>A0ABD5RFS1_9EURY</name>